<evidence type="ECO:0000313" key="1">
    <source>
        <dbReference type="EMBL" id="NCI51049.1"/>
    </source>
</evidence>
<dbReference type="EMBL" id="JAACJS010000015">
    <property type="protein sequence ID" value="NCI51049.1"/>
    <property type="molecule type" value="Genomic_DNA"/>
</dbReference>
<dbReference type="RefSeq" id="WP_161819349.1">
    <property type="nucleotide sequence ID" value="NZ_JAACJS010000015.1"/>
</dbReference>
<reference evidence="1 2" key="1">
    <citation type="submission" date="2020-01" db="EMBL/GenBank/DDBJ databases">
        <title>Genome analysis.</title>
        <authorList>
            <person name="Wu S."/>
            <person name="Wang G."/>
        </authorList>
    </citation>
    <scope>NUCLEOTIDE SEQUENCE [LARGE SCALE GENOMIC DNA]</scope>
    <source>
        <strain evidence="1 2">SYL130</strain>
    </source>
</reference>
<dbReference type="Proteomes" id="UP000753802">
    <property type="component" value="Unassembled WGS sequence"/>
</dbReference>
<evidence type="ECO:0000313" key="2">
    <source>
        <dbReference type="Proteomes" id="UP000753802"/>
    </source>
</evidence>
<organism evidence="1 2">
    <name type="scientific">Sediminibacterium roseum</name>
    <dbReference type="NCBI Taxonomy" id="1978412"/>
    <lineage>
        <taxon>Bacteria</taxon>
        <taxon>Pseudomonadati</taxon>
        <taxon>Bacteroidota</taxon>
        <taxon>Chitinophagia</taxon>
        <taxon>Chitinophagales</taxon>
        <taxon>Chitinophagaceae</taxon>
        <taxon>Sediminibacterium</taxon>
    </lineage>
</organism>
<comment type="caution">
    <text evidence="1">The sequence shown here is derived from an EMBL/GenBank/DDBJ whole genome shotgun (WGS) entry which is preliminary data.</text>
</comment>
<name>A0ABW9ZXT3_9BACT</name>
<sequence>MLFDLYMLHNPDSPHGYPYVAIHAGSDRIVNICEEHIHILDVADTLFFENDYLPTYRSFELDMALLDQLVNTYTNQKEYNIITRFNEEKHITLTYHSPTNEGPKDYDIFTGYPEKRAQQLVADVYPLMEAVRNEVYAL</sequence>
<protein>
    <submittedName>
        <fullName evidence="1">Uncharacterized protein</fullName>
    </submittedName>
</protein>
<keyword evidence="2" id="KW-1185">Reference proteome</keyword>
<proteinExistence type="predicted"/>
<accession>A0ABW9ZXT3</accession>
<gene>
    <name evidence="1" type="ORF">GWC95_14030</name>
</gene>